<dbReference type="Proteomes" id="UP001196413">
    <property type="component" value="Unassembled WGS sequence"/>
</dbReference>
<feature type="region of interest" description="Disordered" evidence="1">
    <location>
        <begin position="1"/>
        <end position="41"/>
    </location>
</feature>
<accession>A0AAD5MI55</accession>
<gene>
    <name evidence="2" type="ORF">KIN20_015163</name>
</gene>
<evidence type="ECO:0000313" key="2">
    <source>
        <dbReference type="EMBL" id="KAJ1357113.1"/>
    </source>
</evidence>
<proteinExistence type="predicted"/>
<organism evidence="2 3">
    <name type="scientific">Parelaphostrongylus tenuis</name>
    <name type="common">Meningeal worm</name>
    <dbReference type="NCBI Taxonomy" id="148309"/>
    <lineage>
        <taxon>Eukaryota</taxon>
        <taxon>Metazoa</taxon>
        <taxon>Ecdysozoa</taxon>
        <taxon>Nematoda</taxon>
        <taxon>Chromadorea</taxon>
        <taxon>Rhabditida</taxon>
        <taxon>Rhabditina</taxon>
        <taxon>Rhabditomorpha</taxon>
        <taxon>Strongyloidea</taxon>
        <taxon>Metastrongylidae</taxon>
        <taxon>Parelaphostrongylus</taxon>
    </lineage>
</organism>
<evidence type="ECO:0000256" key="1">
    <source>
        <dbReference type="SAM" id="MobiDB-lite"/>
    </source>
</evidence>
<sequence length="86" mass="9342">MFDSLAIRAESDTGEQSDAITKRNLNTQDSGAEDGSVINGSDDAQQEYLDVAVVMGEWTTDVRTSRFLRAVYARCLAAACATSKYL</sequence>
<reference evidence="2" key="1">
    <citation type="submission" date="2021-06" db="EMBL/GenBank/DDBJ databases">
        <title>Parelaphostrongylus tenuis whole genome reference sequence.</title>
        <authorList>
            <person name="Garwood T.J."/>
            <person name="Larsen P.A."/>
            <person name="Fountain-Jones N.M."/>
            <person name="Garbe J.R."/>
            <person name="Macchietto M.G."/>
            <person name="Kania S.A."/>
            <person name="Gerhold R.W."/>
            <person name="Richards J.E."/>
            <person name="Wolf T.M."/>
        </authorList>
    </citation>
    <scope>NUCLEOTIDE SEQUENCE</scope>
    <source>
        <strain evidence="2">MNPRO001-30</strain>
        <tissue evidence="2">Meninges</tissue>
    </source>
</reference>
<feature type="compositionally biased region" description="Polar residues" evidence="1">
    <location>
        <begin position="14"/>
        <end position="30"/>
    </location>
</feature>
<name>A0AAD5MI55_PARTN</name>
<protein>
    <submittedName>
        <fullName evidence="2">Uncharacterized protein</fullName>
    </submittedName>
</protein>
<comment type="caution">
    <text evidence="2">The sequence shown here is derived from an EMBL/GenBank/DDBJ whole genome shotgun (WGS) entry which is preliminary data.</text>
</comment>
<keyword evidence="3" id="KW-1185">Reference proteome</keyword>
<dbReference type="EMBL" id="JAHQIW010003042">
    <property type="protein sequence ID" value="KAJ1357113.1"/>
    <property type="molecule type" value="Genomic_DNA"/>
</dbReference>
<dbReference type="AlphaFoldDB" id="A0AAD5MI55"/>
<evidence type="ECO:0000313" key="3">
    <source>
        <dbReference type="Proteomes" id="UP001196413"/>
    </source>
</evidence>